<dbReference type="Pfam" id="PF00419">
    <property type="entry name" value="Fimbrial"/>
    <property type="match status" value="1"/>
</dbReference>
<dbReference type="InterPro" id="IPR036937">
    <property type="entry name" value="Adhesion_dom_fimbrial_sf"/>
</dbReference>
<dbReference type="InterPro" id="IPR050263">
    <property type="entry name" value="Bact_Fimbrial_Adh_Pro"/>
</dbReference>
<evidence type="ECO:0000256" key="2">
    <source>
        <dbReference type="ARBA" id="ARBA00006671"/>
    </source>
</evidence>
<dbReference type="Gene3D" id="2.60.40.3310">
    <property type="match status" value="1"/>
</dbReference>
<dbReference type="InterPro" id="IPR000259">
    <property type="entry name" value="Adhesion_dom_fimbrial"/>
</dbReference>
<reference evidence="6 7" key="1">
    <citation type="submission" date="2015-11" db="EMBL/GenBank/DDBJ databases">
        <title>Complete genome sequencing of a biphenyl-degrading bacterium, Pseudomonas putida KF715 (=NBRC110667).</title>
        <authorList>
            <person name="Suenaga H."/>
            <person name="Fujihara N."/>
            <person name="Watanabe T."/>
            <person name="Hirose J."/>
            <person name="Kimura N."/>
            <person name="Yamazoe A."/>
            <person name="Hosoyama A."/>
            <person name="Shimodaira J."/>
            <person name="Furukawa K."/>
        </authorList>
    </citation>
    <scope>NUCLEOTIDE SEQUENCE [LARGE SCALE GENOMIC DNA]</scope>
    <source>
        <strain evidence="6 7">KF715</strain>
    </source>
</reference>
<evidence type="ECO:0000313" key="6">
    <source>
        <dbReference type="EMBL" id="BAW22152.1"/>
    </source>
</evidence>
<dbReference type="AlphaFoldDB" id="A0A1L7N9N6"/>
<name>A0A1L7N9N6_PSEPU</name>
<gene>
    <name evidence="6" type="ORF">KF715C_ch15790</name>
</gene>
<dbReference type="InterPro" id="IPR008966">
    <property type="entry name" value="Adhesion_dom_sf"/>
</dbReference>
<dbReference type="GO" id="GO:0009289">
    <property type="term" value="C:pilus"/>
    <property type="evidence" value="ECO:0007669"/>
    <property type="project" value="UniProtKB-SubCell"/>
</dbReference>
<keyword evidence="4" id="KW-0281">Fimbrium</keyword>
<dbReference type="PANTHER" id="PTHR33420">
    <property type="entry name" value="FIMBRIAL SUBUNIT ELFA-RELATED"/>
    <property type="match status" value="1"/>
</dbReference>
<dbReference type="SUPFAM" id="SSF49401">
    <property type="entry name" value="Bacterial adhesins"/>
    <property type="match status" value="1"/>
</dbReference>
<protein>
    <recommendedName>
        <fullName evidence="5">Fimbrial-type adhesion domain-containing protein</fullName>
    </recommendedName>
</protein>
<keyword evidence="3" id="KW-0732">Signal</keyword>
<proteinExistence type="inferred from homology"/>
<dbReference type="Proteomes" id="UP000218731">
    <property type="component" value="Chromosome 1"/>
</dbReference>
<organism evidence="6 7">
    <name type="scientific">Pseudomonas putida</name>
    <name type="common">Arthrobacter siderocapsulatus</name>
    <dbReference type="NCBI Taxonomy" id="303"/>
    <lineage>
        <taxon>Bacteria</taxon>
        <taxon>Pseudomonadati</taxon>
        <taxon>Pseudomonadota</taxon>
        <taxon>Gammaproteobacteria</taxon>
        <taxon>Pseudomonadales</taxon>
        <taxon>Pseudomonadaceae</taxon>
        <taxon>Pseudomonas</taxon>
    </lineage>
</organism>
<dbReference type="Gene3D" id="2.60.40.1090">
    <property type="entry name" value="Fimbrial-type adhesion domain"/>
    <property type="match status" value="1"/>
</dbReference>
<dbReference type="EMBL" id="AP015029">
    <property type="protein sequence ID" value="BAW22152.1"/>
    <property type="molecule type" value="Genomic_DNA"/>
</dbReference>
<dbReference type="PANTHER" id="PTHR33420:SF3">
    <property type="entry name" value="FIMBRIAL SUBUNIT ELFA"/>
    <property type="match status" value="1"/>
</dbReference>
<evidence type="ECO:0000259" key="5">
    <source>
        <dbReference type="Pfam" id="PF00419"/>
    </source>
</evidence>
<sequence>MPHDLTLAHPALETITMNASFIRRAILPLALTSLFTSSNALALCYWKDAPSGELLYDIHLEPLFVPRDAPVGTVIRTASQMRTPNATGDILLCSVPVAGEYAEVNLLNSMKLFPGPLPVIPGIETDRVLETNIPGIGIHVGLGQQYAGGNQTRWIPLTPVSIPYKGYQDQPAGLPITTNYLDTLITVIKTGDIDSGPQYFLGEEIFTGNYTDVGRVLRANLHGTVTQAECSLRADVVSDTSVDLGEHKLETFNDEGSGTSPRPFHINLTKCTGGKAGVYVKLEVAKGATVIDADKGLFSLTPDPNSASGIGVQVLRADGETPAALGQELEMAQISPDPDDIRIDFSARYVKVAPVVTSGDAKSALSFTIYYK</sequence>
<evidence type="ECO:0000313" key="7">
    <source>
        <dbReference type="Proteomes" id="UP000218731"/>
    </source>
</evidence>
<evidence type="ECO:0000256" key="3">
    <source>
        <dbReference type="ARBA" id="ARBA00022729"/>
    </source>
</evidence>
<evidence type="ECO:0000256" key="4">
    <source>
        <dbReference type="ARBA" id="ARBA00023263"/>
    </source>
</evidence>
<dbReference type="GO" id="GO:0043709">
    <property type="term" value="P:cell adhesion involved in single-species biofilm formation"/>
    <property type="evidence" value="ECO:0007669"/>
    <property type="project" value="TreeGrafter"/>
</dbReference>
<accession>A0A1L7N9N6</accession>
<comment type="subcellular location">
    <subcellularLocation>
        <location evidence="1">Fimbrium</location>
    </subcellularLocation>
</comment>
<feature type="domain" description="Fimbrial-type adhesion" evidence="5">
    <location>
        <begin position="220"/>
        <end position="372"/>
    </location>
</feature>
<comment type="similarity">
    <text evidence="2">Belongs to the fimbrial protein family.</text>
</comment>
<evidence type="ECO:0000256" key="1">
    <source>
        <dbReference type="ARBA" id="ARBA00004561"/>
    </source>
</evidence>